<name>A0A0R3MJV7_9BRAD</name>
<keyword evidence="1" id="KW-0732">Signal</keyword>
<dbReference type="AlphaFoldDB" id="A0A0R3MJV7"/>
<reference evidence="2 3" key="1">
    <citation type="submission" date="2014-03" db="EMBL/GenBank/DDBJ databases">
        <title>Bradyrhizobium valentinum sp. nov., isolated from effective nodules of Lupinus mariae-josephae, a lupine endemic of basic-lime soils in Eastern Spain.</title>
        <authorList>
            <person name="Duran D."/>
            <person name="Rey L."/>
            <person name="Navarro A."/>
            <person name="Busquets A."/>
            <person name="Imperial J."/>
            <person name="Ruiz-Argueso T."/>
        </authorList>
    </citation>
    <scope>NUCLEOTIDE SEQUENCE [LARGE SCALE GENOMIC DNA]</scope>
    <source>
        <strain evidence="2 3">CCBAU 23086</strain>
    </source>
</reference>
<evidence type="ECO:0000256" key="1">
    <source>
        <dbReference type="SAM" id="SignalP"/>
    </source>
</evidence>
<evidence type="ECO:0000313" key="3">
    <source>
        <dbReference type="Proteomes" id="UP000051660"/>
    </source>
</evidence>
<dbReference type="Proteomes" id="UP000051660">
    <property type="component" value="Unassembled WGS sequence"/>
</dbReference>
<dbReference type="EMBL" id="LLYB01000090">
    <property type="protein sequence ID" value="KRR20225.1"/>
    <property type="molecule type" value="Genomic_DNA"/>
</dbReference>
<sequence>MFRKITLGLIAAASLTFAAAAPASAGGFHHHHWGHHWGHGYGWGPAIGVGFGGVYVDTGLNGCLQQRWVETRRGMRLRTVNVCAY</sequence>
<evidence type="ECO:0000313" key="2">
    <source>
        <dbReference type="EMBL" id="KRR20225.1"/>
    </source>
</evidence>
<protein>
    <recommendedName>
        <fullName evidence="4">Sulfur globule protein</fullName>
    </recommendedName>
</protein>
<gene>
    <name evidence="2" type="ORF">CQ14_23570</name>
</gene>
<dbReference type="RefSeq" id="WP_057860766.1">
    <property type="nucleotide sequence ID" value="NZ_LLYB01000090.1"/>
</dbReference>
<evidence type="ECO:0008006" key="4">
    <source>
        <dbReference type="Google" id="ProtNLM"/>
    </source>
</evidence>
<organism evidence="2 3">
    <name type="scientific">Bradyrhizobium lablabi</name>
    <dbReference type="NCBI Taxonomy" id="722472"/>
    <lineage>
        <taxon>Bacteria</taxon>
        <taxon>Pseudomonadati</taxon>
        <taxon>Pseudomonadota</taxon>
        <taxon>Alphaproteobacteria</taxon>
        <taxon>Hyphomicrobiales</taxon>
        <taxon>Nitrobacteraceae</taxon>
        <taxon>Bradyrhizobium</taxon>
    </lineage>
</organism>
<accession>A0A0R3MJV7</accession>
<dbReference type="OrthoDB" id="8256281at2"/>
<feature type="chain" id="PRO_5006444296" description="Sulfur globule protein" evidence="1">
    <location>
        <begin position="26"/>
        <end position="85"/>
    </location>
</feature>
<comment type="caution">
    <text evidence="2">The sequence shown here is derived from an EMBL/GenBank/DDBJ whole genome shotgun (WGS) entry which is preliminary data.</text>
</comment>
<proteinExistence type="predicted"/>
<feature type="signal peptide" evidence="1">
    <location>
        <begin position="1"/>
        <end position="25"/>
    </location>
</feature>